<evidence type="ECO:0000259" key="9">
    <source>
        <dbReference type="Pfam" id="PF10099"/>
    </source>
</evidence>
<dbReference type="AlphaFoldDB" id="K9W2B4"/>
<dbReference type="InterPro" id="IPR041916">
    <property type="entry name" value="Anti_sigma_zinc_sf"/>
</dbReference>
<dbReference type="eggNOG" id="COG5343">
    <property type="taxonomic scope" value="Bacteria"/>
</dbReference>
<dbReference type="EMBL" id="CP003620">
    <property type="protein sequence ID" value="AFZ14366.1"/>
    <property type="molecule type" value="Genomic_DNA"/>
</dbReference>
<evidence type="ECO:0000256" key="6">
    <source>
        <dbReference type="ARBA" id="ARBA00023136"/>
    </source>
</evidence>
<keyword evidence="6" id="KW-0472">Membrane</keyword>
<protein>
    <recommendedName>
        <fullName evidence="8">Regulator of SigK</fullName>
    </recommendedName>
    <alternativeName>
        <fullName evidence="7">Sigma-K anti-sigma factor RskA</fullName>
    </alternativeName>
</protein>
<organism evidence="10 11">
    <name type="scientific">Crinalium epipsammum PCC 9333</name>
    <dbReference type="NCBI Taxonomy" id="1173022"/>
    <lineage>
        <taxon>Bacteria</taxon>
        <taxon>Bacillati</taxon>
        <taxon>Cyanobacteriota</taxon>
        <taxon>Cyanophyceae</taxon>
        <taxon>Gomontiellales</taxon>
        <taxon>Gomontiellaceae</taxon>
        <taxon>Crinalium</taxon>
    </lineage>
</organism>
<dbReference type="InterPro" id="IPR051474">
    <property type="entry name" value="Anti-sigma-K/W_factor"/>
</dbReference>
<dbReference type="RefSeq" id="WP_015204471.1">
    <property type="nucleotide sequence ID" value="NC_019753.1"/>
</dbReference>
<evidence type="ECO:0000256" key="1">
    <source>
        <dbReference type="ARBA" id="ARBA00004167"/>
    </source>
</evidence>
<dbReference type="PANTHER" id="PTHR37461">
    <property type="entry name" value="ANTI-SIGMA-K FACTOR RSKA"/>
    <property type="match status" value="1"/>
</dbReference>
<accession>K9W2B4</accession>
<keyword evidence="3" id="KW-1003">Cell membrane</keyword>
<feature type="domain" description="Anti-sigma K factor RskA C-terminal" evidence="9">
    <location>
        <begin position="96"/>
        <end position="239"/>
    </location>
</feature>
<gene>
    <name evidence="10" type="ORF">Cri9333_3542</name>
</gene>
<sequence>MTDPLLPERYTELMAGYALGNLSSQEAEEFNQLLKEHPEFNTEIDSLQEVLALMPYTLPEVEPPPHIKEAILQTVHSEMQRKPTQKRFSLPWSQIAGAIAATFIITLGWDNYHLKQQMSILEVEAARQKDVIAMLKNPDTHLVALKGMDRAEKAGGSVVMTPGEPKSVLILQNLPVLPQGQFYQLWAVVNGEKIPSGRFNASSRGTVLVKLSTPPAQSVQGLVVTVEVSPAPHSPSGPMVMTSNL</sequence>
<keyword evidence="5" id="KW-1133">Transmembrane helix</keyword>
<evidence type="ECO:0000256" key="4">
    <source>
        <dbReference type="ARBA" id="ARBA00022692"/>
    </source>
</evidence>
<evidence type="ECO:0000256" key="3">
    <source>
        <dbReference type="ARBA" id="ARBA00022475"/>
    </source>
</evidence>
<reference evidence="10 11" key="1">
    <citation type="submission" date="2012-06" db="EMBL/GenBank/DDBJ databases">
        <title>Finished chromosome of genome of Crinalium epipsammum PCC 9333.</title>
        <authorList>
            <consortium name="US DOE Joint Genome Institute"/>
            <person name="Gugger M."/>
            <person name="Coursin T."/>
            <person name="Rippka R."/>
            <person name="Tandeau De Marsac N."/>
            <person name="Huntemann M."/>
            <person name="Wei C.-L."/>
            <person name="Han J."/>
            <person name="Detter J.C."/>
            <person name="Han C."/>
            <person name="Tapia R."/>
            <person name="Davenport K."/>
            <person name="Daligault H."/>
            <person name="Erkkila T."/>
            <person name="Gu W."/>
            <person name="Munk A.C.C."/>
            <person name="Teshima H."/>
            <person name="Xu Y."/>
            <person name="Chain P."/>
            <person name="Chen A."/>
            <person name="Krypides N."/>
            <person name="Mavromatis K."/>
            <person name="Markowitz V."/>
            <person name="Szeto E."/>
            <person name="Ivanova N."/>
            <person name="Mikhailova N."/>
            <person name="Ovchinnikova G."/>
            <person name="Pagani I."/>
            <person name="Pati A."/>
            <person name="Goodwin L."/>
            <person name="Peters L."/>
            <person name="Pitluck S."/>
            <person name="Woyke T."/>
            <person name="Kerfeld C."/>
        </authorList>
    </citation>
    <scope>NUCLEOTIDE SEQUENCE [LARGE SCALE GENOMIC DNA]</scope>
    <source>
        <strain evidence="10 11">PCC 9333</strain>
    </source>
</reference>
<dbReference type="GO" id="GO:0006417">
    <property type="term" value="P:regulation of translation"/>
    <property type="evidence" value="ECO:0007669"/>
    <property type="project" value="TreeGrafter"/>
</dbReference>
<keyword evidence="11" id="KW-1185">Reference proteome</keyword>
<dbReference type="HOGENOM" id="CLU_075802_3_0_3"/>
<dbReference type="Proteomes" id="UP000010472">
    <property type="component" value="Chromosome"/>
</dbReference>
<dbReference type="Gene3D" id="1.10.10.1320">
    <property type="entry name" value="Anti-sigma factor, zinc-finger domain"/>
    <property type="match status" value="1"/>
</dbReference>
<dbReference type="STRING" id="1173022.Cri9333_3542"/>
<dbReference type="GO" id="GO:0005886">
    <property type="term" value="C:plasma membrane"/>
    <property type="evidence" value="ECO:0007669"/>
    <property type="project" value="UniProtKB-SubCell"/>
</dbReference>
<name>K9W2B4_9CYAN</name>
<evidence type="ECO:0000256" key="2">
    <source>
        <dbReference type="ARBA" id="ARBA00004236"/>
    </source>
</evidence>
<dbReference type="KEGG" id="cep:Cri9333_3542"/>
<dbReference type="PANTHER" id="PTHR37461:SF1">
    <property type="entry name" value="ANTI-SIGMA-K FACTOR RSKA"/>
    <property type="match status" value="1"/>
</dbReference>
<evidence type="ECO:0000313" key="11">
    <source>
        <dbReference type="Proteomes" id="UP000010472"/>
    </source>
</evidence>
<evidence type="ECO:0000256" key="7">
    <source>
        <dbReference type="ARBA" id="ARBA00029829"/>
    </source>
</evidence>
<evidence type="ECO:0000313" key="10">
    <source>
        <dbReference type="EMBL" id="AFZ14366.1"/>
    </source>
</evidence>
<evidence type="ECO:0000256" key="8">
    <source>
        <dbReference type="ARBA" id="ARBA00030803"/>
    </source>
</evidence>
<dbReference type="GO" id="GO:0016989">
    <property type="term" value="F:sigma factor antagonist activity"/>
    <property type="evidence" value="ECO:0007669"/>
    <property type="project" value="TreeGrafter"/>
</dbReference>
<comment type="subcellular location">
    <subcellularLocation>
        <location evidence="2">Cell membrane</location>
    </subcellularLocation>
    <subcellularLocation>
        <location evidence="1">Membrane</location>
        <topology evidence="1">Single-pass membrane protein</topology>
    </subcellularLocation>
</comment>
<proteinExistence type="predicted"/>
<keyword evidence="4" id="KW-0812">Transmembrane</keyword>
<evidence type="ECO:0000256" key="5">
    <source>
        <dbReference type="ARBA" id="ARBA00022989"/>
    </source>
</evidence>
<dbReference type="InterPro" id="IPR018764">
    <property type="entry name" value="RskA_C"/>
</dbReference>
<dbReference type="Pfam" id="PF10099">
    <property type="entry name" value="RskA_C"/>
    <property type="match status" value="1"/>
</dbReference>
<dbReference type="OrthoDB" id="421181at2"/>